<comment type="caution">
    <text evidence="4">The sequence shown here is derived from an EMBL/GenBank/DDBJ whole genome shotgun (WGS) entry which is preliminary data.</text>
</comment>
<reference evidence="4 5" key="1">
    <citation type="submission" date="2018-10" db="EMBL/GenBank/DDBJ databases">
        <title>Sequencing the genomes of 1000 actinobacteria strains.</title>
        <authorList>
            <person name="Klenk H.-P."/>
        </authorList>
    </citation>
    <scope>NUCLEOTIDE SEQUENCE [LARGE SCALE GENOMIC DNA]</scope>
    <source>
        <strain evidence="4 5">DSM 44267</strain>
    </source>
</reference>
<feature type="compositionally biased region" description="Low complexity" evidence="1">
    <location>
        <begin position="26"/>
        <end position="49"/>
    </location>
</feature>
<evidence type="ECO:0000313" key="3">
    <source>
        <dbReference type="EMBL" id="MBB2985671.1"/>
    </source>
</evidence>
<name>A0A495XZW8_9MICO</name>
<dbReference type="Gene3D" id="2.50.20.20">
    <property type="match status" value="1"/>
</dbReference>
<feature type="compositionally biased region" description="Low complexity" evidence="1">
    <location>
        <begin position="59"/>
        <end position="72"/>
    </location>
</feature>
<feature type="region of interest" description="Disordered" evidence="1">
    <location>
        <begin position="26"/>
        <end position="72"/>
    </location>
</feature>
<reference evidence="3 6" key="2">
    <citation type="submission" date="2020-08" db="EMBL/GenBank/DDBJ databases">
        <title>Genomic Encyclopedia of Type Strains, Phase IV (KMG-V): Genome sequencing to study the core and pangenomes of soil and plant-associated prokaryotes.</title>
        <authorList>
            <person name="Whitman W."/>
        </authorList>
    </citation>
    <scope>NUCLEOTIDE SEQUENCE [LARGE SCALE GENOMIC DNA]</scope>
    <source>
        <strain evidence="3 6">B3ACCR2</strain>
    </source>
</reference>
<keyword evidence="5" id="KW-1185">Reference proteome</keyword>
<feature type="signal peptide" evidence="2">
    <location>
        <begin position="1"/>
        <end position="23"/>
    </location>
</feature>
<gene>
    <name evidence="4" type="ORF">DFJ68_1869</name>
    <name evidence="3" type="ORF">FHW14_000820</name>
</gene>
<evidence type="ECO:0008006" key="7">
    <source>
        <dbReference type="Google" id="ProtNLM"/>
    </source>
</evidence>
<dbReference type="EMBL" id="JACHVT010000002">
    <property type="protein sequence ID" value="MBB2985671.1"/>
    <property type="molecule type" value="Genomic_DNA"/>
</dbReference>
<protein>
    <recommendedName>
        <fullName evidence="7">Lipoprotein</fullName>
    </recommendedName>
</protein>
<dbReference type="Proteomes" id="UP000278440">
    <property type="component" value="Unassembled WGS sequence"/>
</dbReference>
<sequence>MRTTSTRIAALAGAVALTFGAAACGKTDTPSTPAAAASSAGSAMPTMTSDPGATPSETMSSSSDAGDMGGDSSEAAQILEKAKDNALKATSAAFSGEIEQNGETMKIDYKGTSDGKTADVSIETDKQGKARVISVDDAVYIQADATFWKRQGAPASVQKAGDKFIKAPSSAASMVKSLSLKTFADKAFGSVNSSQLASDVAEESVDGIDCWVLTDRSGKENGALYVSKDANEVVRFTGTKKTPGELNFSKWNEDLGIKAPPASQVMSLGG</sequence>
<evidence type="ECO:0000256" key="1">
    <source>
        <dbReference type="SAM" id="MobiDB-lite"/>
    </source>
</evidence>
<evidence type="ECO:0000313" key="6">
    <source>
        <dbReference type="Proteomes" id="UP000590811"/>
    </source>
</evidence>
<keyword evidence="2" id="KW-0732">Signal</keyword>
<dbReference type="OrthoDB" id="4312411at2"/>
<dbReference type="Proteomes" id="UP000590811">
    <property type="component" value="Unassembled WGS sequence"/>
</dbReference>
<dbReference type="EMBL" id="RBXT01000001">
    <property type="protein sequence ID" value="RKT78424.1"/>
    <property type="molecule type" value="Genomic_DNA"/>
</dbReference>
<dbReference type="PROSITE" id="PS51257">
    <property type="entry name" value="PROKAR_LIPOPROTEIN"/>
    <property type="match status" value="1"/>
</dbReference>
<feature type="chain" id="PRO_5038305797" description="Lipoprotein" evidence="2">
    <location>
        <begin position="24"/>
        <end position="270"/>
    </location>
</feature>
<accession>A0A495XZW8</accession>
<dbReference type="AlphaFoldDB" id="A0A495XZW8"/>
<organism evidence="4 5">
    <name type="scientific">Terracoccus luteus</name>
    <dbReference type="NCBI Taxonomy" id="53356"/>
    <lineage>
        <taxon>Bacteria</taxon>
        <taxon>Bacillati</taxon>
        <taxon>Actinomycetota</taxon>
        <taxon>Actinomycetes</taxon>
        <taxon>Micrococcales</taxon>
        <taxon>Intrasporangiaceae</taxon>
        <taxon>Terracoccus</taxon>
    </lineage>
</organism>
<evidence type="ECO:0000256" key="2">
    <source>
        <dbReference type="SAM" id="SignalP"/>
    </source>
</evidence>
<dbReference type="RefSeq" id="WP_121032637.1">
    <property type="nucleotide sequence ID" value="NZ_JACHVT010000002.1"/>
</dbReference>
<proteinExistence type="predicted"/>
<evidence type="ECO:0000313" key="4">
    <source>
        <dbReference type="EMBL" id="RKT78424.1"/>
    </source>
</evidence>
<evidence type="ECO:0000313" key="5">
    <source>
        <dbReference type="Proteomes" id="UP000278440"/>
    </source>
</evidence>